<accession>A0AAE3HFU4</accession>
<keyword evidence="2" id="KW-1185">Reference proteome</keyword>
<protein>
    <submittedName>
        <fullName evidence="1">HTH domain-containing protein</fullName>
    </submittedName>
</protein>
<proteinExistence type="predicted"/>
<dbReference type="RefSeq" id="WP_257532553.1">
    <property type="nucleotide sequence ID" value="NZ_JANKAS010000014.1"/>
</dbReference>
<organism evidence="1 2">
    <name type="scientific">Irregularibacter muris</name>
    <dbReference type="NCBI Taxonomy" id="1796619"/>
    <lineage>
        <taxon>Bacteria</taxon>
        <taxon>Bacillati</taxon>
        <taxon>Bacillota</taxon>
        <taxon>Clostridia</taxon>
        <taxon>Eubacteriales</taxon>
        <taxon>Eubacteriaceae</taxon>
        <taxon>Irregularibacter</taxon>
    </lineage>
</organism>
<evidence type="ECO:0000313" key="1">
    <source>
        <dbReference type="EMBL" id="MCR1899826.1"/>
    </source>
</evidence>
<dbReference type="Gene3D" id="3.30.70.270">
    <property type="match status" value="1"/>
</dbReference>
<dbReference type="InterPro" id="IPR043128">
    <property type="entry name" value="Rev_trsase/Diguanyl_cyclase"/>
</dbReference>
<evidence type="ECO:0000313" key="2">
    <source>
        <dbReference type="Proteomes" id="UP001205748"/>
    </source>
</evidence>
<comment type="caution">
    <text evidence="1">The sequence shown here is derived from an EMBL/GenBank/DDBJ whole genome shotgun (WGS) entry which is preliminary data.</text>
</comment>
<gene>
    <name evidence="1" type="ORF">NSA47_12670</name>
</gene>
<name>A0AAE3HFU4_9FIRM</name>
<dbReference type="EMBL" id="JANKAS010000014">
    <property type="protein sequence ID" value="MCR1899826.1"/>
    <property type="molecule type" value="Genomic_DNA"/>
</dbReference>
<dbReference type="AlphaFoldDB" id="A0AAE3HFU4"/>
<reference evidence="1" key="1">
    <citation type="submission" date="2022-07" db="EMBL/GenBank/DDBJ databases">
        <title>Enhanced cultured diversity of the mouse gut microbiota enables custom-made synthetic communities.</title>
        <authorList>
            <person name="Afrizal A."/>
        </authorList>
    </citation>
    <scope>NUCLEOTIDE SEQUENCE</scope>
    <source>
        <strain evidence="1">DSM 28593</strain>
    </source>
</reference>
<dbReference type="Proteomes" id="UP001205748">
    <property type="component" value="Unassembled WGS sequence"/>
</dbReference>
<sequence length="428" mass="48837">MNIGIIGPPDSGQKIAEIMEKNFPQLTPRIYDVSKIEEAYLKVRYAEGECQGLIFTGVGVYSKIIAKLDPSLPYVYIPFLASSIMKSLWALKEKFPDCKSFSIDTVEASEVEDALEELHLKDMEIHSMEYHPLYPEQKYVDFHINMQESKKVDVSIIGLGWVYEEMHKRGYPIVRLYSTKSSIKNTISDLCYKIKAVEVKESTIAVQLLNIRSQQDMSQYKILETNSILQNSLVGYLKEVQGSIFSQQWNQYIIFSNRGAIENIQNLDILKKTLDYLEKKNIIVHVGIGLGRTAHESEINARKALEIALKEEESCIFKIDGKKVEGPLLLERELSYDFVMDPSEIEEMAKLIDLNPLYIKKIQALKKKHAKDTFTSEELGKHLNVSTRTANRIIKKIIDNDCGEVVGLETNNPVGRPKQIIKIDFGLH</sequence>